<accession>M7ARK0</accession>
<organism evidence="2 3">
    <name type="scientific">Chelonia mydas</name>
    <name type="common">Green sea-turtle</name>
    <name type="synonym">Chelonia agassizi</name>
    <dbReference type="NCBI Taxonomy" id="8469"/>
    <lineage>
        <taxon>Eukaryota</taxon>
        <taxon>Metazoa</taxon>
        <taxon>Chordata</taxon>
        <taxon>Craniata</taxon>
        <taxon>Vertebrata</taxon>
        <taxon>Euteleostomi</taxon>
        <taxon>Archelosauria</taxon>
        <taxon>Testudinata</taxon>
        <taxon>Testudines</taxon>
        <taxon>Cryptodira</taxon>
        <taxon>Durocryptodira</taxon>
        <taxon>Americhelydia</taxon>
        <taxon>Chelonioidea</taxon>
        <taxon>Cheloniidae</taxon>
        <taxon>Chelonia</taxon>
    </lineage>
</organism>
<evidence type="ECO:0000313" key="2">
    <source>
        <dbReference type="EMBL" id="EMP27264.1"/>
    </source>
</evidence>
<protein>
    <submittedName>
        <fullName evidence="2">Uncharacterized protein</fullName>
    </submittedName>
</protein>
<evidence type="ECO:0000313" key="3">
    <source>
        <dbReference type="Proteomes" id="UP000031443"/>
    </source>
</evidence>
<dbReference type="Proteomes" id="UP000031443">
    <property type="component" value="Unassembled WGS sequence"/>
</dbReference>
<proteinExistence type="predicted"/>
<name>M7ARK0_CHEMY</name>
<feature type="region of interest" description="Disordered" evidence="1">
    <location>
        <begin position="79"/>
        <end position="129"/>
    </location>
</feature>
<evidence type="ECO:0000256" key="1">
    <source>
        <dbReference type="SAM" id="MobiDB-lite"/>
    </source>
</evidence>
<feature type="compositionally biased region" description="Polar residues" evidence="1">
    <location>
        <begin position="81"/>
        <end position="99"/>
    </location>
</feature>
<dbReference type="AlphaFoldDB" id="M7ARK0"/>
<dbReference type="EMBL" id="KB572000">
    <property type="protein sequence ID" value="EMP27264.1"/>
    <property type="molecule type" value="Genomic_DNA"/>
</dbReference>
<feature type="compositionally biased region" description="Basic and acidic residues" evidence="1">
    <location>
        <begin position="100"/>
        <end position="129"/>
    </location>
</feature>
<sequence length="169" mass="19439">MGERQQSTHHGEDTTCGKLQVTMQSSSAEVTMQSSSAEIVMISMIESQNRKRAPTWTEREKLAKIRRRKKHNRDEMFSELMLSSHTDRAQTNALRQTMSECRKAQNDREERWQAEESAPDRPYRGGQEHLGHDEDGFQAYCTVCCHKAMGCCCCVAMQYHVCQHPGDIR</sequence>
<reference evidence="3" key="1">
    <citation type="journal article" date="2013" name="Nat. Genet.">
        <title>The draft genomes of soft-shell turtle and green sea turtle yield insights into the development and evolution of the turtle-specific body plan.</title>
        <authorList>
            <person name="Wang Z."/>
            <person name="Pascual-Anaya J."/>
            <person name="Zadissa A."/>
            <person name="Li W."/>
            <person name="Niimura Y."/>
            <person name="Huang Z."/>
            <person name="Li C."/>
            <person name="White S."/>
            <person name="Xiong Z."/>
            <person name="Fang D."/>
            <person name="Wang B."/>
            <person name="Ming Y."/>
            <person name="Chen Y."/>
            <person name="Zheng Y."/>
            <person name="Kuraku S."/>
            <person name="Pignatelli M."/>
            <person name="Herrero J."/>
            <person name="Beal K."/>
            <person name="Nozawa M."/>
            <person name="Li Q."/>
            <person name="Wang J."/>
            <person name="Zhang H."/>
            <person name="Yu L."/>
            <person name="Shigenobu S."/>
            <person name="Wang J."/>
            <person name="Liu J."/>
            <person name="Flicek P."/>
            <person name="Searle S."/>
            <person name="Wang J."/>
            <person name="Kuratani S."/>
            <person name="Yin Y."/>
            <person name="Aken B."/>
            <person name="Zhang G."/>
            <person name="Irie N."/>
        </authorList>
    </citation>
    <scope>NUCLEOTIDE SEQUENCE [LARGE SCALE GENOMIC DNA]</scope>
</reference>
<gene>
    <name evidence="2" type="ORF">UY3_15644</name>
</gene>
<keyword evidence="3" id="KW-1185">Reference proteome</keyword>